<feature type="active site" description="For beta-ketoacyl synthase activity" evidence="15">
    <location>
        <position position="173"/>
    </location>
</feature>
<feature type="domain" description="Ketosynthase family 3 (KS3)" evidence="17">
    <location>
        <begin position="11"/>
        <end position="420"/>
    </location>
</feature>
<accession>S0EWI5</accession>
<evidence type="ECO:0000256" key="9">
    <source>
        <dbReference type="ARBA" id="ARBA00023160"/>
    </source>
</evidence>
<evidence type="ECO:0000256" key="11">
    <source>
        <dbReference type="ARBA" id="ARBA00024006"/>
    </source>
</evidence>
<name>S0EWI5_CHTCT</name>
<dbReference type="GO" id="GO:0006633">
    <property type="term" value="P:fatty acid biosynthetic process"/>
    <property type="evidence" value="ECO:0007669"/>
    <property type="project" value="UniProtKB-UniRule"/>
</dbReference>
<keyword evidence="10 14" id="KW-0012">Acyltransferase</keyword>
<dbReference type="eggNOG" id="COG0304">
    <property type="taxonomic scope" value="Bacteria"/>
</dbReference>
<dbReference type="Gene3D" id="3.40.47.10">
    <property type="match status" value="1"/>
</dbReference>
<keyword evidence="19" id="KW-1185">Reference proteome</keyword>
<evidence type="ECO:0000256" key="16">
    <source>
        <dbReference type="RuleBase" id="RU003694"/>
    </source>
</evidence>
<dbReference type="PROSITE" id="PS52004">
    <property type="entry name" value="KS3_2"/>
    <property type="match status" value="1"/>
</dbReference>
<dbReference type="Pfam" id="PF00109">
    <property type="entry name" value="ketoacyl-synt"/>
    <property type="match status" value="1"/>
</dbReference>
<keyword evidence="5 14" id="KW-0444">Lipid biosynthesis</keyword>
<reference evidence="19" key="1">
    <citation type="submission" date="2013-03" db="EMBL/GenBank/DDBJ databases">
        <title>Genome sequence of Chthonomonas calidirosea, the first sequenced genome from the Armatimonadetes phylum (formally candidate division OP10).</title>
        <authorList>
            <person name="Lee K.C.Y."/>
            <person name="Morgan X.C."/>
            <person name="Dunfield P.F."/>
            <person name="Tamas I."/>
            <person name="Houghton K.M."/>
            <person name="Vyssotski M."/>
            <person name="Ryan J.L.J."/>
            <person name="Lagutin K."/>
            <person name="McDonald I.R."/>
            <person name="Stott M.B."/>
        </authorList>
    </citation>
    <scope>NUCLEOTIDE SEQUENCE [LARGE SCALE GENOMIC DNA]</scope>
    <source>
        <strain evidence="19">DSM 23976 / ICMP 18418 / T49</strain>
    </source>
</reference>
<evidence type="ECO:0000256" key="5">
    <source>
        <dbReference type="ARBA" id="ARBA00022516"/>
    </source>
</evidence>
<evidence type="ECO:0000256" key="1">
    <source>
        <dbReference type="ARBA" id="ARBA00005194"/>
    </source>
</evidence>
<dbReference type="InterPro" id="IPR018201">
    <property type="entry name" value="Ketoacyl_synth_AS"/>
</dbReference>
<dbReference type="NCBIfam" id="TIGR03150">
    <property type="entry name" value="fabF"/>
    <property type="match status" value="1"/>
</dbReference>
<keyword evidence="8" id="KW-0443">Lipid metabolism</keyword>
<dbReference type="GO" id="GO:0005829">
    <property type="term" value="C:cytosol"/>
    <property type="evidence" value="ECO:0007669"/>
    <property type="project" value="TreeGrafter"/>
</dbReference>
<dbReference type="CDD" id="cd00834">
    <property type="entry name" value="KAS_I_II"/>
    <property type="match status" value="1"/>
</dbReference>
<dbReference type="UniPathway" id="UPA00094"/>
<dbReference type="HOGENOM" id="CLU_000022_69_2_0"/>
<dbReference type="InterPro" id="IPR000794">
    <property type="entry name" value="Beta-ketoacyl_synthase"/>
</dbReference>
<proteinExistence type="inferred from homology"/>
<evidence type="ECO:0000256" key="4">
    <source>
        <dbReference type="ARBA" id="ARBA00014657"/>
    </source>
</evidence>
<evidence type="ECO:0000256" key="7">
    <source>
        <dbReference type="ARBA" id="ARBA00022832"/>
    </source>
</evidence>
<dbReference type="FunFam" id="3.40.47.10:FF:000009">
    <property type="entry name" value="3-oxoacyl-[acyl-carrier-protein] synthase 2"/>
    <property type="match status" value="1"/>
</dbReference>
<evidence type="ECO:0000256" key="14">
    <source>
        <dbReference type="PIRNR" id="PIRNR000447"/>
    </source>
</evidence>
<comment type="pathway">
    <text evidence="1 14">Lipid metabolism; fatty acid biosynthesis.</text>
</comment>
<dbReference type="PROSITE" id="PS00606">
    <property type="entry name" value="KS3_1"/>
    <property type="match status" value="1"/>
</dbReference>
<gene>
    <name evidence="18" type="ORF">CCALI_00236</name>
</gene>
<evidence type="ECO:0000259" key="17">
    <source>
        <dbReference type="PROSITE" id="PS52004"/>
    </source>
</evidence>
<dbReference type="PATRIC" id="fig|1303518.3.peg.237"/>
<evidence type="ECO:0000256" key="13">
    <source>
        <dbReference type="ARBA" id="ARBA00047659"/>
    </source>
</evidence>
<evidence type="ECO:0000256" key="6">
    <source>
        <dbReference type="ARBA" id="ARBA00022679"/>
    </source>
</evidence>
<dbReference type="NCBIfam" id="NF004970">
    <property type="entry name" value="PRK06333.1"/>
    <property type="match status" value="1"/>
</dbReference>
<evidence type="ECO:0000256" key="12">
    <source>
        <dbReference type="ARBA" id="ARBA00047318"/>
    </source>
</evidence>
<dbReference type="KEGG" id="ccz:CCALI_00236"/>
<dbReference type="SMART" id="SM00825">
    <property type="entry name" value="PKS_KS"/>
    <property type="match status" value="1"/>
</dbReference>
<protein>
    <recommendedName>
        <fullName evidence="4 14">3-oxoacyl-[acyl-carrier-protein] synthase 2</fullName>
        <ecNumber evidence="3 14">2.3.1.179</ecNumber>
    </recommendedName>
</protein>
<evidence type="ECO:0000256" key="10">
    <source>
        <dbReference type="ARBA" id="ARBA00023315"/>
    </source>
</evidence>
<dbReference type="FunCoup" id="S0EWI5">
    <property type="interactions" value="424"/>
</dbReference>
<evidence type="ECO:0000313" key="18">
    <source>
        <dbReference type="EMBL" id="CCW34073.1"/>
    </source>
</evidence>
<organism evidence="18 19">
    <name type="scientific">Chthonomonas calidirosea (strain DSM 23976 / ICMP 18418 / T49)</name>
    <dbReference type="NCBI Taxonomy" id="1303518"/>
    <lineage>
        <taxon>Bacteria</taxon>
        <taxon>Bacillati</taxon>
        <taxon>Armatimonadota</taxon>
        <taxon>Chthonomonadia</taxon>
        <taxon>Chthonomonadales</taxon>
        <taxon>Chthonomonadaceae</taxon>
        <taxon>Chthonomonas</taxon>
    </lineage>
</organism>
<keyword evidence="7" id="KW-0276">Fatty acid metabolism</keyword>
<evidence type="ECO:0000313" key="19">
    <source>
        <dbReference type="Proteomes" id="UP000014227"/>
    </source>
</evidence>
<dbReference type="InParanoid" id="S0EWI5"/>
<dbReference type="PANTHER" id="PTHR11712:SF336">
    <property type="entry name" value="3-OXOACYL-[ACYL-CARRIER-PROTEIN] SYNTHASE, MITOCHONDRIAL"/>
    <property type="match status" value="1"/>
</dbReference>
<dbReference type="InterPro" id="IPR014031">
    <property type="entry name" value="Ketoacyl_synth_C"/>
</dbReference>
<dbReference type="AlphaFoldDB" id="S0EWI5"/>
<dbReference type="Pfam" id="PF02801">
    <property type="entry name" value="Ketoacyl-synt_C"/>
    <property type="match status" value="1"/>
</dbReference>
<evidence type="ECO:0000256" key="8">
    <source>
        <dbReference type="ARBA" id="ARBA00023098"/>
    </source>
</evidence>
<sequence length="423" mass="44985">MQAQSHNQSVPRRVVITGIGAVTPLGHTAEDTWRACLSGCSGVGPITFFDASGYSTRIAAEIKDWDPSPYFESRKEARRLDRFVQFAVAASRMAIEDAKLEITPDNSERVGVYIGSGIGGLATLEEWHKTLLERGPDRITPFLIPAIICNMGAGMVSILTGARGPNSCITTACTTGLNNIGDAYELIKRGGADVVIAGGAEAAITPLGIAGFCAARTMSTRNEEPTRASRPFDAQRDGFVMGEGAGIVILEALDSALARNAKIYAEVVGYGMSGDAHHVTAPPDDGNGAIRCMRAALNEAGVKPEEVDYINAHGTSTELNDRIETLAIKAVFGEHAYRIPVSSTKSMTAHMVGAAGAVETIFCALAIRDRIVPPTINYEYPDPNCDLDYVPNKARPADVNIALSNSFGFGGHNGSILLKRYSH</sequence>
<keyword evidence="9 14" id="KW-0275">Fatty acid biosynthesis</keyword>
<dbReference type="SUPFAM" id="SSF53901">
    <property type="entry name" value="Thiolase-like"/>
    <property type="match status" value="2"/>
</dbReference>
<dbReference type="Proteomes" id="UP000014227">
    <property type="component" value="Chromosome I"/>
</dbReference>
<comment type="catalytic activity">
    <reaction evidence="13 14">
        <text>a fatty acyl-[ACP] + malonyl-[ACP] + H(+) = a 3-oxoacyl-[ACP] + holo-[ACP] + CO2</text>
        <dbReference type="Rhea" id="RHEA:22836"/>
        <dbReference type="Rhea" id="RHEA-COMP:9623"/>
        <dbReference type="Rhea" id="RHEA-COMP:9685"/>
        <dbReference type="Rhea" id="RHEA-COMP:9916"/>
        <dbReference type="Rhea" id="RHEA-COMP:14125"/>
        <dbReference type="ChEBI" id="CHEBI:15378"/>
        <dbReference type="ChEBI" id="CHEBI:16526"/>
        <dbReference type="ChEBI" id="CHEBI:64479"/>
        <dbReference type="ChEBI" id="CHEBI:78449"/>
        <dbReference type="ChEBI" id="CHEBI:78776"/>
        <dbReference type="ChEBI" id="CHEBI:138651"/>
    </reaction>
</comment>
<evidence type="ECO:0000256" key="3">
    <source>
        <dbReference type="ARBA" id="ARBA00012356"/>
    </source>
</evidence>
<dbReference type="InterPro" id="IPR016039">
    <property type="entry name" value="Thiolase-like"/>
</dbReference>
<evidence type="ECO:0000256" key="15">
    <source>
        <dbReference type="PIRSR" id="PIRSR000447-1"/>
    </source>
</evidence>
<keyword evidence="6 14" id="KW-0808">Transferase</keyword>
<dbReference type="GO" id="GO:0004315">
    <property type="term" value="F:3-oxoacyl-[acyl-carrier-protein] synthase activity"/>
    <property type="evidence" value="ECO:0007669"/>
    <property type="project" value="UniProtKB-UniRule"/>
</dbReference>
<dbReference type="STRING" id="454171.CP488_00921"/>
<dbReference type="InterPro" id="IPR020841">
    <property type="entry name" value="PKS_Beta-ketoAc_synthase_dom"/>
</dbReference>
<dbReference type="NCBIfam" id="NF005589">
    <property type="entry name" value="PRK07314.1"/>
    <property type="match status" value="1"/>
</dbReference>
<dbReference type="EMBL" id="HF951689">
    <property type="protein sequence ID" value="CCW34073.1"/>
    <property type="molecule type" value="Genomic_DNA"/>
</dbReference>
<comment type="similarity">
    <text evidence="2 14 16">Belongs to the thiolase-like superfamily. Beta-ketoacyl-ACP synthases family.</text>
</comment>
<dbReference type="EC" id="2.3.1.179" evidence="3 14"/>
<comment type="catalytic activity">
    <reaction evidence="12 14">
        <text>(9Z)-hexadecenoyl-[ACP] + malonyl-[ACP] + H(+) = 3-oxo-(11Z)-octadecenoyl-[ACP] + holo-[ACP] + CO2</text>
        <dbReference type="Rhea" id="RHEA:55040"/>
        <dbReference type="Rhea" id="RHEA-COMP:9623"/>
        <dbReference type="Rhea" id="RHEA-COMP:9685"/>
        <dbReference type="Rhea" id="RHEA-COMP:10800"/>
        <dbReference type="Rhea" id="RHEA-COMP:14074"/>
        <dbReference type="ChEBI" id="CHEBI:15378"/>
        <dbReference type="ChEBI" id="CHEBI:16526"/>
        <dbReference type="ChEBI" id="CHEBI:64479"/>
        <dbReference type="ChEBI" id="CHEBI:78449"/>
        <dbReference type="ChEBI" id="CHEBI:83989"/>
        <dbReference type="ChEBI" id="CHEBI:138538"/>
        <dbReference type="EC" id="2.3.1.179"/>
    </reaction>
</comment>
<dbReference type="PIRSF" id="PIRSF000447">
    <property type="entry name" value="KAS_II"/>
    <property type="match status" value="1"/>
</dbReference>
<dbReference type="InterPro" id="IPR017568">
    <property type="entry name" value="3-oxoacyl-ACP_synth-2"/>
</dbReference>
<dbReference type="InterPro" id="IPR014030">
    <property type="entry name" value="Ketoacyl_synth_N"/>
</dbReference>
<evidence type="ECO:0000256" key="2">
    <source>
        <dbReference type="ARBA" id="ARBA00008467"/>
    </source>
</evidence>
<dbReference type="PANTHER" id="PTHR11712">
    <property type="entry name" value="POLYKETIDE SYNTHASE-RELATED"/>
    <property type="match status" value="1"/>
</dbReference>
<comment type="function">
    <text evidence="11 14">Involved in the type II fatty acid elongation cycle. Catalyzes the elongation of a wide range of acyl-ACP by the addition of two carbons from malonyl-ACP to an acyl acceptor. Can efficiently catalyze the conversion of palmitoleoyl-ACP (cis-hexadec-9-enoyl-ACP) to cis-vaccenoyl-ACP (cis-octadec-11-enoyl-ACP), an essential step in the thermal regulation of fatty acid composition.</text>
</comment>